<dbReference type="HOGENOM" id="CLU_128678_3_0_10"/>
<dbReference type="OrthoDB" id="882485at2"/>
<evidence type="ECO:0008006" key="3">
    <source>
        <dbReference type="Google" id="ProtNLM"/>
    </source>
</evidence>
<keyword evidence="2" id="KW-1185">Reference proteome</keyword>
<organism evidence="1 2">
    <name type="scientific">Pontibacter korlensis</name>
    <dbReference type="NCBI Taxonomy" id="400092"/>
    <lineage>
        <taxon>Bacteria</taxon>
        <taxon>Pseudomonadati</taxon>
        <taxon>Bacteroidota</taxon>
        <taxon>Cytophagia</taxon>
        <taxon>Cytophagales</taxon>
        <taxon>Hymenobacteraceae</taxon>
        <taxon>Pontibacter</taxon>
    </lineage>
</organism>
<dbReference type="EMBL" id="CP009621">
    <property type="protein sequence ID" value="AKD03702.1"/>
    <property type="molecule type" value="Genomic_DNA"/>
</dbReference>
<evidence type="ECO:0000313" key="2">
    <source>
        <dbReference type="Proteomes" id="UP000033109"/>
    </source>
</evidence>
<sequence>MEQQVRLKKVFGDVFFTATRINNGSILYAQWFGVQSVETVKEGGYKMLDMIKEQPCAKLLNCNRNVVGSWDMALDWAESTWTPLMKEAGLRYLAQVLPSSFYATLTIESLIQHIGNDLEIRIFEDNEEAEAWLLSVGK</sequence>
<dbReference type="AlphaFoldDB" id="A0A0E3UWV3"/>
<proteinExistence type="predicted"/>
<dbReference type="PATRIC" id="fig|400092.3.peg.2598"/>
<dbReference type="KEGG" id="pko:PKOR_11910"/>
<name>A0A0E3UWV3_9BACT</name>
<reference evidence="1 2" key="1">
    <citation type="journal article" date="2015" name="Sci. Rep.">
        <title>Unraveling adaptation of Pontibacter korlensis to radiation and infertility in desert through complete genome and comparative transcriptomic analysis.</title>
        <authorList>
            <person name="Dai J."/>
            <person name="Dai W."/>
            <person name="Qiu C."/>
            <person name="Yang Z."/>
            <person name="Zhang Y."/>
            <person name="Zhou M."/>
            <person name="Zhang L."/>
            <person name="Fang C."/>
            <person name="Gao Q."/>
            <person name="Yang Q."/>
            <person name="Li X."/>
            <person name="Wang Z."/>
            <person name="Wang Z."/>
            <person name="Jia Z."/>
            <person name="Chen X."/>
        </authorList>
    </citation>
    <scope>NUCLEOTIDE SEQUENCE [LARGE SCALE GENOMIC DNA]</scope>
    <source>
        <strain evidence="1 2">X14-1T</strain>
    </source>
</reference>
<accession>A0A0E3UWV3</accession>
<evidence type="ECO:0000313" key="1">
    <source>
        <dbReference type="EMBL" id="AKD03702.1"/>
    </source>
</evidence>
<gene>
    <name evidence="1" type="ORF">PKOR_11910</name>
</gene>
<protein>
    <recommendedName>
        <fullName evidence="3">STAS/SEC14 domain-containing protein</fullName>
    </recommendedName>
</protein>
<dbReference type="RefSeq" id="WP_046310979.1">
    <property type="nucleotide sequence ID" value="NZ_CBCSCY010000002.1"/>
</dbReference>
<dbReference type="Proteomes" id="UP000033109">
    <property type="component" value="Chromosome"/>
</dbReference>
<dbReference type="STRING" id="400092.PKOR_11910"/>